<dbReference type="Pfam" id="PF03473">
    <property type="entry name" value="MOSC"/>
    <property type="match status" value="1"/>
</dbReference>
<dbReference type="SUPFAM" id="SSF50800">
    <property type="entry name" value="PK beta-barrel domain-like"/>
    <property type="match status" value="1"/>
</dbReference>
<evidence type="ECO:0000259" key="1">
    <source>
        <dbReference type="PROSITE" id="PS51340"/>
    </source>
</evidence>
<sequence>MPAISELFVYPIKSCGGIALRRAQLLDTGLAYDRHWMVTDAAGEMITQRTHPRLALVQTAFDGDALVLNAPDMPEIRTPLDGEATADTPKMAATVWRDTVDAIDTGAATAAWFTRYLGTPAKLARFAPGARRPCNRKWTGELDASTRFADGYPLLVIGQSSLDDLNARLAAKGAPAIPMNRFRPNVVVSGLDAYEEDYVEHLDAGGDTPVRLRLVKPCTRCPVPTIDQRTGAPDPAWPHEPTDTMQAYRAHPGFDGALTFGNNAIVVHGAGRFLEVGQELEAEIGFGD</sequence>
<dbReference type="RefSeq" id="WP_059807919.1">
    <property type="nucleotide sequence ID" value="NZ_LOUZ01000055.1"/>
</dbReference>
<accession>A0A108LHF3</accession>
<dbReference type="InterPro" id="IPR005302">
    <property type="entry name" value="MoCF_Sase_C"/>
</dbReference>
<feature type="domain" description="MOSC" evidence="1">
    <location>
        <begin position="121"/>
        <end position="283"/>
    </location>
</feature>
<reference evidence="2 3" key="1">
    <citation type="submission" date="2015-11" db="EMBL/GenBank/DDBJ databases">
        <title>Expanding the genomic diversity of Burkholderia species for the development of highly accurate diagnostics.</title>
        <authorList>
            <person name="Sahl J."/>
            <person name="Keim P."/>
            <person name="Wagner D."/>
        </authorList>
    </citation>
    <scope>NUCLEOTIDE SEQUENCE [LARGE SCALE GENOMIC DNA]</scope>
    <source>
        <strain evidence="2 3">MSMB1960WGS</strain>
    </source>
</reference>
<dbReference type="PANTHER" id="PTHR14237">
    <property type="entry name" value="MOLYBDOPTERIN COFACTOR SULFURASE MOSC"/>
    <property type="match status" value="1"/>
</dbReference>
<comment type="caution">
    <text evidence="2">The sequence shown here is derived from an EMBL/GenBank/DDBJ whole genome shotgun (WGS) entry which is preliminary data.</text>
</comment>
<dbReference type="InterPro" id="IPR011037">
    <property type="entry name" value="Pyrv_Knase-like_insert_dom_sf"/>
</dbReference>
<dbReference type="GO" id="GO:0030170">
    <property type="term" value="F:pyridoxal phosphate binding"/>
    <property type="evidence" value="ECO:0007669"/>
    <property type="project" value="InterPro"/>
</dbReference>
<gene>
    <name evidence="2" type="ORF">WT44_23280</name>
</gene>
<dbReference type="InterPro" id="IPR005303">
    <property type="entry name" value="MOCOS_middle"/>
</dbReference>
<evidence type="ECO:0000313" key="2">
    <source>
        <dbReference type="EMBL" id="KWA59052.1"/>
    </source>
</evidence>
<dbReference type="STRING" id="1503054.WT74_25685"/>
<dbReference type="SUPFAM" id="SSF141673">
    <property type="entry name" value="MOSC N-terminal domain-like"/>
    <property type="match status" value="1"/>
</dbReference>
<dbReference type="Proteomes" id="UP000068603">
    <property type="component" value="Unassembled WGS sequence"/>
</dbReference>
<protein>
    <submittedName>
        <fullName evidence="2">Fe-S protein</fullName>
    </submittedName>
</protein>
<dbReference type="EMBL" id="LPHB01000056">
    <property type="protein sequence ID" value="KWA59052.1"/>
    <property type="molecule type" value="Genomic_DNA"/>
</dbReference>
<dbReference type="GO" id="GO:0003824">
    <property type="term" value="F:catalytic activity"/>
    <property type="evidence" value="ECO:0007669"/>
    <property type="project" value="InterPro"/>
</dbReference>
<name>A0A108LHF3_9BURK</name>
<dbReference type="AlphaFoldDB" id="A0A108LHF3"/>
<evidence type="ECO:0000313" key="3">
    <source>
        <dbReference type="Proteomes" id="UP000068603"/>
    </source>
</evidence>
<organism evidence="2">
    <name type="scientific">Burkholderia stagnalis</name>
    <dbReference type="NCBI Taxonomy" id="1503054"/>
    <lineage>
        <taxon>Bacteria</taxon>
        <taxon>Pseudomonadati</taxon>
        <taxon>Pseudomonadota</taxon>
        <taxon>Betaproteobacteria</taxon>
        <taxon>Burkholderiales</taxon>
        <taxon>Burkholderiaceae</taxon>
        <taxon>Burkholderia</taxon>
        <taxon>Burkholderia cepacia complex</taxon>
    </lineage>
</organism>
<dbReference type="PROSITE" id="PS51340">
    <property type="entry name" value="MOSC"/>
    <property type="match status" value="1"/>
</dbReference>
<proteinExistence type="predicted"/>
<dbReference type="Pfam" id="PF03476">
    <property type="entry name" value="MOSC_N"/>
    <property type="match status" value="1"/>
</dbReference>
<dbReference type="PANTHER" id="PTHR14237:SF19">
    <property type="entry name" value="MITOCHONDRIAL AMIDOXIME REDUCING COMPONENT 1"/>
    <property type="match status" value="1"/>
</dbReference>
<dbReference type="GO" id="GO:0030151">
    <property type="term" value="F:molybdenum ion binding"/>
    <property type="evidence" value="ECO:0007669"/>
    <property type="project" value="InterPro"/>
</dbReference>